<feature type="compositionally biased region" description="Polar residues" evidence="1">
    <location>
        <begin position="253"/>
        <end position="262"/>
    </location>
</feature>
<comment type="caution">
    <text evidence="4">The sequence shown here is derived from an EMBL/GenBank/DDBJ whole genome shotgun (WGS) entry which is preliminary data.</text>
</comment>
<sequence>MKPSSQNKVVLDLDQPLEIIGGTLVGKIESSQRLNIPTVITMIKKGWNIVDELEVHELDRNRLIFLFRFNKVVDYSRILKGRPWSILGHLLNLQSWEDDMVLEDVDFSHTPFWVQFHGLPLEAFNGPNAKKLGEAVGNTVMFEQPMVEGKLTRGFVRVRVLLRLDAPLTAGFWVPRKKNKPAWISVKYERLQSFCYKYGRIGHDSRGCKDNSSPKGDGIEYDFGSWMCTPATRTFEEILEVCQEGWPEAFCPGNTSSRGSSESNRRDDMTRTVTPSRRISWLPYISRSSRDTASLPGEPSHGEKLHVVSKPGLVYLLPDRRNLSPEGEVTQSGNLLLWRSLPPTVDSGHGCVKPADLGQSTPKADAVMVTGCVVDDVLLGEAYHVSAVGPMKMGEEFGCGPLPLGRVADAKEGGDFVPINCKKHEVGSAILGSKGMVDWTHDNPLGSNFNASPNFSPPKASNCFILDGPALSISLPPPKPQLSVDVSLIPGTDLANKILGNDSQELLTHRRSCSSFSANYAISLNSIDEHAAT</sequence>
<feature type="domain" description="DUF4283" evidence="2">
    <location>
        <begin position="23"/>
        <end position="101"/>
    </location>
</feature>
<reference evidence="4" key="1">
    <citation type="submission" date="2023-10" db="EMBL/GenBank/DDBJ databases">
        <title>Chromosome-level genome of the transformable northern wattle, Acacia crassicarpa.</title>
        <authorList>
            <person name="Massaro I."/>
            <person name="Sinha N.R."/>
            <person name="Poethig S."/>
            <person name="Leichty A.R."/>
        </authorList>
    </citation>
    <scope>NUCLEOTIDE SEQUENCE</scope>
    <source>
        <strain evidence="4">Acra3RX</strain>
        <tissue evidence="4">Leaf</tissue>
    </source>
</reference>
<dbReference type="EMBL" id="JAWXYG010000001">
    <property type="protein sequence ID" value="KAK4284852.1"/>
    <property type="molecule type" value="Genomic_DNA"/>
</dbReference>
<evidence type="ECO:0000259" key="2">
    <source>
        <dbReference type="Pfam" id="PF14111"/>
    </source>
</evidence>
<proteinExistence type="predicted"/>
<dbReference type="PANTHER" id="PTHR31286">
    <property type="entry name" value="GLYCINE-RICH CELL WALL STRUCTURAL PROTEIN 1.8-LIKE"/>
    <property type="match status" value="1"/>
</dbReference>
<evidence type="ECO:0000256" key="1">
    <source>
        <dbReference type="SAM" id="MobiDB-lite"/>
    </source>
</evidence>
<accession>A0AAE1TH06</accession>
<dbReference type="InterPro" id="IPR025558">
    <property type="entry name" value="DUF4283"/>
</dbReference>
<evidence type="ECO:0000313" key="4">
    <source>
        <dbReference type="EMBL" id="KAK4284852.1"/>
    </source>
</evidence>
<protein>
    <recommendedName>
        <fullName evidence="6">DUF4283 domain-containing protein</fullName>
    </recommendedName>
</protein>
<dbReference type="PANTHER" id="PTHR31286:SF167">
    <property type="entry name" value="OS09G0268800 PROTEIN"/>
    <property type="match status" value="1"/>
</dbReference>
<feature type="region of interest" description="Disordered" evidence="1">
    <location>
        <begin position="253"/>
        <end position="273"/>
    </location>
</feature>
<name>A0AAE1TH06_9FABA</name>
<dbReference type="InterPro" id="IPR025836">
    <property type="entry name" value="Zn_knuckle_CX2CX4HX4C"/>
</dbReference>
<evidence type="ECO:0000259" key="3">
    <source>
        <dbReference type="Pfam" id="PF14392"/>
    </source>
</evidence>
<dbReference type="Pfam" id="PF14392">
    <property type="entry name" value="zf-CCHC_4"/>
    <property type="match status" value="1"/>
</dbReference>
<dbReference type="Proteomes" id="UP001293593">
    <property type="component" value="Unassembled WGS sequence"/>
</dbReference>
<feature type="domain" description="Zinc knuckle CX2CX4HX4C" evidence="3">
    <location>
        <begin position="177"/>
        <end position="209"/>
    </location>
</feature>
<dbReference type="InterPro" id="IPR040256">
    <property type="entry name" value="At4g02000-like"/>
</dbReference>
<dbReference type="Pfam" id="PF14111">
    <property type="entry name" value="DUF4283"/>
    <property type="match status" value="1"/>
</dbReference>
<evidence type="ECO:0008006" key="6">
    <source>
        <dbReference type="Google" id="ProtNLM"/>
    </source>
</evidence>
<organism evidence="4 5">
    <name type="scientific">Acacia crassicarpa</name>
    <name type="common">northern wattle</name>
    <dbReference type="NCBI Taxonomy" id="499986"/>
    <lineage>
        <taxon>Eukaryota</taxon>
        <taxon>Viridiplantae</taxon>
        <taxon>Streptophyta</taxon>
        <taxon>Embryophyta</taxon>
        <taxon>Tracheophyta</taxon>
        <taxon>Spermatophyta</taxon>
        <taxon>Magnoliopsida</taxon>
        <taxon>eudicotyledons</taxon>
        <taxon>Gunneridae</taxon>
        <taxon>Pentapetalae</taxon>
        <taxon>rosids</taxon>
        <taxon>fabids</taxon>
        <taxon>Fabales</taxon>
        <taxon>Fabaceae</taxon>
        <taxon>Caesalpinioideae</taxon>
        <taxon>mimosoid clade</taxon>
        <taxon>Acacieae</taxon>
        <taxon>Acacia</taxon>
    </lineage>
</organism>
<dbReference type="AlphaFoldDB" id="A0AAE1TH06"/>
<gene>
    <name evidence="4" type="ORF">QN277_001630</name>
</gene>
<evidence type="ECO:0000313" key="5">
    <source>
        <dbReference type="Proteomes" id="UP001293593"/>
    </source>
</evidence>
<keyword evidence="5" id="KW-1185">Reference proteome</keyword>